<keyword evidence="3" id="KW-1185">Reference proteome</keyword>
<keyword evidence="1" id="KW-0812">Transmembrane</keyword>
<accession>A0A182JSN0</accession>
<feature type="transmembrane region" description="Helical" evidence="1">
    <location>
        <begin position="93"/>
        <end position="112"/>
    </location>
</feature>
<keyword evidence="1" id="KW-1133">Transmembrane helix</keyword>
<dbReference type="AlphaFoldDB" id="A0A182JSN0"/>
<evidence type="ECO:0000256" key="1">
    <source>
        <dbReference type="SAM" id="Phobius"/>
    </source>
</evidence>
<dbReference type="Proteomes" id="UP000075881">
    <property type="component" value="Unassembled WGS sequence"/>
</dbReference>
<name>A0A182JSN0_9DIPT</name>
<evidence type="ECO:0000313" key="2">
    <source>
        <dbReference type="EnsemblMetazoa" id="ACHR001512-PA"/>
    </source>
</evidence>
<proteinExistence type="predicted"/>
<dbReference type="VEuPathDB" id="VectorBase:ACHR001512"/>
<reference evidence="3" key="1">
    <citation type="submission" date="2013-03" db="EMBL/GenBank/DDBJ databases">
        <title>The Genome Sequence of Anopheles christyi ACHKN1017.</title>
        <authorList>
            <consortium name="The Broad Institute Genomics Platform"/>
            <person name="Neafsey D.E."/>
            <person name="Besansky N."/>
            <person name="Walker B."/>
            <person name="Young S.K."/>
            <person name="Zeng Q."/>
            <person name="Gargeya S."/>
            <person name="Fitzgerald M."/>
            <person name="Haas B."/>
            <person name="Abouelleil A."/>
            <person name="Allen A.W."/>
            <person name="Alvarado L."/>
            <person name="Arachchi H.M."/>
            <person name="Berlin A.M."/>
            <person name="Chapman S.B."/>
            <person name="Gainer-Dewar J."/>
            <person name="Goldberg J."/>
            <person name="Griggs A."/>
            <person name="Gujja S."/>
            <person name="Hansen M."/>
            <person name="Howarth C."/>
            <person name="Imamovic A."/>
            <person name="Ireland A."/>
            <person name="Larimer J."/>
            <person name="McCowan C."/>
            <person name="Murphy C."/>
            <person name="Pearson M."/>
            <person name="Poon T.W."/>
            <person name="Priest M."/>
            <person name="Roberts A."/>
            <person name="Saif S."/>
            <person name="Shea T."/>
            <person name="Sisk P."/>
            <person name="Sykes S."/>
            <person name="Wortman J."/>
            <person name="Nusbaum C."/>
            <person name="Birren B."/>
        </authorList>
    </citation>
    <scope>NUCLEOTIDE SEQUENCE [LARGE SCALE GENOMIC DNA]</scope>
    <source>
        <strain evidence="3">ACHKN1017</strain>
    </source>
</reference>
<reference evidence="2" key="2">
    <citation type="submission" date="2020-05" db="UniProtKB">
        <authorList>
            <consortium name="EnsemblMetazoa"/>
        </authorList>
    </citation>
    <scope>IDENTIFICATION</scope>
    <source>
        <strain evidence="2">ACHKN1017</strain>
    </source>
</reference>
<sequence length="156" mass="17590">MLVAHLVNVAFDHSTMPLVLSSEPFKTRTCASSTLILSVSLLANYYLTPPVLPSSCYRQTSSRGFSIVRVRLLIIFIITVNVFPLRLSFLTHYVLTIVMVYLNVSYSLQTALRACDQCGSQWFWVRVRLHNRTIVNQLITSPHNTQTTATGSILLQ</sequence>
<evidence type="ECO:0000313" key="3">
    <source>
        <dbReference type="Proteomes" id="UP000075881"/>
    </source>
</evidence>
<dbReference type="EnsemblMetazoa" id="ACHR001512-RA">
    <property type="protein sequence ID" value="ACHR001512-PA"/>
    <property type="gene ID" value="ACHR001512"/>
</dbReference>
<protein>
    <submittedName>
        <fullName evidence="2">Uncharacterized protein</fullName>
    </submittedName>
</protein>
<feature type="transmembrane region" description="Helical" evidence="1">
    <location>
        <begin position="68"/>
        <end position="87"/>
    </location>
</feature>
<keyword evidence="1" id="KW-0472">Membrane</keyword>
<organism evidence="2 3">
    <name type="scientific">Anopheles christyi</name>
    <dbReference type="NCBI Taxonomy" id="43041"/>
    <lineage>
        <taxon>Eukaryota</taxon>
        <taxon>Metazoa</taxon>
        <taxon>Ecdysozoa</taxon>
        <taxon>Arthropoda</taxon>
        <taxon>Hexapoda</taxon>
        <taxon>Insecta</taxon>
        <taxon>Pterygota</taxon>
        <taxon>Neoptera</taxon>
        <taxon>Endopterygota</taxon>
        <taxon>Diptera</taxon>
        <taxon>Nematocera</taxon>
        <taxon>Culicoidea</taxon>
        <taxon>Culicidae</taxon>
        <taxon>Anophelinae</taxon>
        <taxon>Anopheles</taxon>
    </lineage>
</organism>